<evidence type="ECO:0000313" key="6">
    <source>
        <dbReference type="EMBL" id="SEG76152.1"/>
    </source>
</evidence>
<dbReference type="PANTHER" id="PTHR42794">
    <property type="entry name" value="HEMIN IMPORT ATP-BINDING PROTEIN HMUV"/>
    <property type="match status" value="1"/>
</dbReference>
<dbReference type="FunFam" id="3.40.50.300:FF:000134">
    <property type="entry name" value="Iron-enterobactin ABC transporter ATP-binding protein"/>
    <property type="match status" value="1"/>
</dbReference>
<dbReference type="SMART" id="SM00382">
    <property type="entry name" value="AAA"/>
    <property type="match status" value="1"/>
</dbReference>
<dbReference type="SUPFAM" id="SSF52540">
    <property type="entry name" value="P-loop containing nucleoside triphosphate hydrolases"/>
    <property type="match status" value="1"/>
</dbReference>
<sequence length="272" mass="29345">MIGLRRRPRLPGPVERGEVALAARGVFVRRAGRDVLSDVGLQVRHGELLMLVGPNGAGKSTLLAALSGDLRPAAGEVVLQGRPLEAWTTRELAMRRAVLPQQHSLAFSFTVADVVRMGRSPWAGTPLEDEDDVVVLRAMRDAGIAEFADRAFTSLSGGEQARTALARVLAQHTETLLLDEPTSALDIGHQELVFSALCAEAERGRAIVAVVHDLDLAAAYADRVAMLSRGRLVACGPPPEVLTAPLLSEVYRHGIEVLPHPRTDRPIILPRR</sequence>
<dbReference type="Gene3D" id="3.40.50.300">
    <property type="entry name" value="P-loop containing nucleotide triphosphate hydrolases"/>
    <property type="match status" value="1"/>
</dbReference>
<dbReference type="EMBL" id="FNVO01000011">
    <property type="protein sequence ID" value="SEG76152.1"/>
    <property type="molecule type" value="Genomic_DNA"/>
</dbReference>
<keyword evidence="7" id="KW-1185">Reference proteome</keyword>
<gene>
    <name evidence="6" type="ORF">SAMN04489712_111129</name>
</gene>
<dbReference type="NCBIfam" id="NF010068">
    <property type="entry name" value="PRK13548.1"/>
    <property type="match status" value="1"/>
</dbReference>
<dbReference type="Pfam" id="PF00005">
    <property type="entry name" value="ABC_tran"/>
    <property type="match status" value="1"/>
</dbReference>
<evidence type="ECO:0000256" key="2">
    <source>
        <dbReference type="ARBA" id="ARBA00022741"/>
    </source>
</evidence>
<evidence type="ECO:0000256" key="1">
    <source>
        <dbReference type="ARBA" id="ARBA00022448"/>
    </source>
</evidence>
<protein>
    <submittedName>
        <fullName evidence="6">Iron complex transport system ATP-binding protein</fullName>
    </submittedName>
</protein>
<dbReference type="GO" id="GO:0005524">
    <property type="term" value="F:ATP binding"/>
    <property type="evidence" value="ECO:0007669"/>
    <property type="project" value="UniProtKB-KW"/>
</dbReference>
<dbReference type="AlphaFoldDB" id="A0A1H6CT35"/>
<dbReference type="GO" id="GO:0016887">
    <property type="term" value="F:ATP hydrolysis activity"/>
    <property type="evidence" value="ECO:0007669"/>
    <property type="project" value="InterPro"/>
</dbReference>
<dbReference type="Proteomes" id="UP000236723">
    <property type="component" value="Unassembled WGS sequence"/>
</dbReference>
<dbReference type="RefSeq" id="WP_103940186.1">
    <property type="nucleotide sequence ID" value="NZ_FNVO01000011.1"/>
</dbReference>
<name>A0A1H6CT35_9ACTN</name>
<dbReference type="CDD" id="cd03214">
    <property type="entry name" value="ABC_Iron-Siderophores_B12_Hemin"/>
    <property type="match status" value="1"/>
</dbReference>
<dbReference type="PANTHER" id="PTHR42794:SF1">
    <property type="entry name" value="HEMIN IMPORT ATP-BINDING PROTEIN HMUV"/>
    <property type="match status" value="1"/>
</dbReference>
<keyword evidence="2" id="KW-0547">Nucleotide-binding</keyword>
<reference evidence="7" key="1">
    <citation type="submission" date="2016-10" db="EMBL/GenBank/DDBJ databases">
        <authorList>
            <person name="Varghese N."/>
            <person name="Submissions S."/>
        </authorList>
    </citation>
    <scope>NUCLEOTIDE SEQUENCE [LARGE SCALE GENOMIC DNA]</scope>
    <source>
        <strain evidence="7">DSM 43163</strain>
    </source>
</reference>
<evidence type="ECO:0000259" key="5">
    <source>
        <dbReference type="PROSITE" id="PS50893"/>
    </source>
</evidence>
<keyword evidence="4" id="KW-1278">Translocase</keyword>
<organism evidence="6 7">
    <name type="scientific">Thermomonospora echinospora</name>
    <dbReference type="NCBI Taxonomy" id="1992"/>
    <lineage>
        <taxon>Bacteria</taxon>
        <taxon>Bacillati</taxon>
        <taxon>Actinomycetota</taxon>
        <taxon>Actinomycetes</taxon>
        <taxon>Streptosporangiales</taxon>
        <taxon>Thermomonosporaceae</taxon>
        <taxon>Thermomonospora</taxon>
    </lineage>
</organism>
<accession>A0A1H6CT35</accession>
<evidence type="ECO:0000313" key="7">
    <source>
        <dbReference type="Proteomes" id="UP000236723"/>
    </source>
</evidence>
<proteinExistence type="predicted"/>
<dbReference type="PROSITE" id="PS50893">
    <property type="entry name" value="ABC_TRANSPORTER_2"/>
    <property type="match status" value="1"/>
</dbReference>
<feature type="domain" description="ABC transporter" evidence="5">
    <location>
        <begin position="21"/>
        <end position="254"/>
    </location>
</feature>
<dbReference type="InterPro" id="IPR027417">
    <property type="entry name" value="P-loop_NTPase"/>
</dbReference>
<keyword evidence="1" id="KW-0813">Transport</keyword>
<keyword evidence="3 6" id="KW-0067">ATP-binding</keyword>
<dbReference type="OrthoDB" id="3475572at2"/>
<dbReference type="InterPro" id="IPR003593">
    <property type="entry name" value="AAA+_ATPase"/>
</dbReference>
<evidence type="ECO:0000256" key="4">
    <source>
        <dbReference type="ARBA" id="ARBA00022967"/>
    </source>
</evidence>
<dbReference type="InterPro" id="IPR003439">
    <property type="entry name" value="ABC_transporter-like_ATP-bd"/>
</dbReference>
<evidence type="ECO:0000256" key="3">
    <source>
        <dbReference type="ARBA" id="ARBA00022840"/>
    </source>
</evidence>